<dbReference type="EMBL" id="ASHM01020257">
    <property type="protein sequence ID" value="PNY01557.1"/>
    <property type="molecule type" value="Genomic_DNA"/>
</dbReference>
<evidence type="ECO:0000313" key="2">
    <source>
        <dbReference type="EMBL" id="PNY01557.1"/>
    </source>
</evidence>
<reference evidence="2 3" key="1">
    <citation type="journal article" date="2014" name="Am. J. Bot.">
        <title>Genome assembly and annotation for red clover (Trifolium pratense; Fabaceae).</title>
        <authorList>
            <person name="Istvanek J."/>
            <person name="Jaros M."/>
            <person name="Krenek A."/>
            <person name="Repkova J."/>
        </authorList>
    </citation>
    <scope>NUCLEOTIDE SEQUENCE [LARGE SCALE GENOMIC DNA]</scope>
    <source>
        <strain evidence="3">cv. Tatra</strain>
        <tissue evidence="2">Young leaves</tissue>
    </source>
</reference>
<dbReference type="GO" id="GO:0003676">
    <property type="term" value="F:nucleic acid binding"/>
    <property type="evidence" value="ECO:0007669"/>
    <property type="project" value="InterPro"/>
</dbReference>
<accession>A0A2K3NEU6</accession>
<sequence>MKLAVEYKGAARNNKVVAGREKVVALIGLRYVHRLGFRKVEVNIHPATVVQLVKNRQLHSSQGNALVKQIQKLVDKDWCVEILHTHIGKLLDAQMH</sequence>
<name>A0A2K3NEU6_TRIPR</name>
<evidence type="ECO:0000259" key="1">
    <source>
        <dbReference type="Pfam" id="PF13456"/>
    </source>
</evidence>
<protein>
    <recommendedName>
        <fullName evidence="1">RNase H type-1 domain-containing protein</fullName>
    </recommendedName>
</protein>
<feature type="domain" description="RNase H type-1" evidence="1">
    <location>
        <begin position="26"/>
        <end position="85"/>
    </location>
</feature>
<dbReference type="AlphaFoldDB" id="A0A2K3NEU6"/>
<organism evidence="2 3">
    <name type="scientific">Trifolium pratense</name>
    <name type="common">Red clover</name>
    <dbReference type="NCBI Taxonomy" id="57577"/>
    <lineage>
        <taxon>Eukaryota</taxon>
        <taxon>Viridiplantae</taxon>
        <taxon>Streptophyta</taxon>
        <taxon>Embryophyta</taxon>
        <taxon>Tracheophyta</taxon>
        <taxon>Spermatophyta</taxon>
        <taxon>Magnoliopsida</taxon>
        <taxon>eudicotyledons</taxon>
        <taxon>Gunneridae</taxon>
        <taxon>Pentapetalae</taxon>
        <taxon>rosids</taxon>
        <taxon>fabids</taxon>
        <taxon>Fabales</taxon>
        <taxon>Fabaceae</taxon>
        <taxon>Papilionoideae</taxon>
        <taxon>50 kb inversion clade</taxon>
        <taxon>NPAAA clade</taxon>
        <taxon>Hologalegina</taxon>
        <taxon>IRL clade</taxon>
        <taxon>Trifolieae</taxon>
        <taxon>Trifolium</taxon>
    </lineage>
</organism>
<reference evidence="2 3" key="2">
    <citation type="journal article" date="2017" name="Front. Plant Sci.">
        <title>Gene Classification and Mining of Molecular Markers Useful in Red Clover (Trifolium pratense) Breeding.</title>
        <authorList>
            <person name="Istvanek J."/>
            <person name="Dluhosova J."/>
            <person name="Dluhos P."/>
            <person name="Patkova L."/>
            <person name="Nedelnik J."/>
            <person name="Repkova J."/>
        </authorList>
    </citation>
    <scope>NUCLEOTIDE SEQUENCE [LARGE SCALE GENOMIC DNA]</scope>
    <source>
        <strain evidence="3">cv. Tatra</strain>
        <tissue evidence="2">Young leaves</tissue>
    </source>
</reference>
<gene>
    <name evidence="2" type="ORF">L195_g024857</name>
</gene>
<dbReference type="GO" id="GO:0004523">
    <property type="term" value="F:RNA-DNA hybrid ribonuclease activity"/>
    <property type="evidence" value="ECO:0007669"/>
    <property type="project" value="InterPro"/>
</dbReference>
<proteinExistence type="predicted"/>
<dbReference type="InterPro" id="IPR002156">
    <property type="entry name" value="RNaseH_domain"/>
</dbReference>
<dbReference type="Proteomes" id="UP000236291">
    <property type="component" value="Unassembled WGS sequence"/>
</dbReference>
<evidence type="ECO:0000313" key="3">
    <source>
        <dbReference type="Proteomes" id="UP000236291"/>
    </source>
</evidence>
<dbReference type="Pfam" id="PF13456">
    <property type="entry name" value="RVT_3"/>
    <property type="match status" value="1"/>
</dbReference>
<comment type="caution">
    <text evidence="2">The sequence shown here is derived from an EMBL/GenBank/DDBJ whole genome shotgun (WGS) entry which is preliminary data.</text>
</comment>